<dbReference type="PANTHER" id="PTHR22683:SF41">
    <property type="entry name" value="DNA TRANSLOCASE FTSK"/>
    <property type="match status" value="1"/>
</dbReference>
<evidence type="ECO:0000256" key="3">
    <source>
        <dbReference type="PROSITE-ProRule" id="PRU00289"/>
    </source>
</evidence>
<dbReference type="SUPFAM" id="SSF52540">
    <property type="entry name" value="P-loop containing nucleoside triphosphate hydrolases"/>
    <property type="match status" value="1"/>
</dbReference>
<feature type="binding site" evidence="3">
    <location>
        <begin position="404"/>
        <end position="411"/>
    </location>
    <ligand>
        <name>ATP</name>
        <dbReference type="ChEBI" id="CHEBI:30616"/>
    </ligand>
</feature>
<dbReference type="InterPro" id="IPR002543">
    <property type="entry name" value="FtsK_dom"/>
</dbReference>
<proteinExistence type="predicted"/>
<keyword evidence="2 3" id="KW-0067">ATP-binding</keyword>
<name>A0AAD0JTK8_9ACTN</name>
<dbReference type="CDD" id="cd01127">
    <property type="entry name" value="TrwB_TraG_TraD_VirD4"/>
    <property type="match status" value="1"/>
</dbReference>
<evidence type="ECO:0000313" key="6">
    <source>
        <dbReference type="Proteomes" id="UP000244903"/>
    </source>
</evidence>
<feature type="domain" description="FtsK" evidence="4">
    <location>
        <begin position="383"/>
        <end position="588"/>
    </location>
</feature>
<keyword evidence="1 3" id="KW-0547">Nucleotide-binding</keyword>
<dbReference type="GO" id="GO:0005524">
    <property type="term" value="F:ATP binding"/>
    <property type="evidence" value="ECO:0007669"/>
    <property type="project" value="UniProtKB-UniRule"/>
</dbReference>
<gene>
    <name evidence="5" type="ORF">A6048_13655</name>
</gene>
<dbReference type="RefSeq" id="WP_107745872.1">
    <property type="nucleotide sequence ID" value="NZ_CP015453.1"/>
</dbReference>
<evidence type="ECO:0000259" key="4">
    <source>
        <dbReference type="PROSITE" id="PS50901"/>
    </source>
</evidence>
<evidence type="ECO:0000256" key="1">
    <source>
        <dbReference type="ARBA" id="ARBA00022741"/>
    </source>
</evidence>
<protein>
    <recommendedName>
        <fullName evidence="4">FtsK domain-containing protein</fullName>
    </recommendedName>
</protein>
<dbReference type="Proteomes" id="UP000244903">
    <property type="component" value="Chromosome"/>
</dbReference>
<sequence>MTTGGDDGSTASVSRAKHQTLSGLSALAGQAAIVEAALDQRVESLRGSIRDRAEVADRTLQMYAGQQRTALEEQLRIETLRSRALLHSAISDAAPGLAAANWGSSSWGTPPVGDAMAAALRIGSHSDTGAAALLPVSAVPGWRITGEDAREFIAEIVVRAALAFPPEGFELTVFDPRVRGVVGFTSLLRKDFPEHFRPAIHHEEALVTHLNHLLARLSEVAEKMSLSGVTSFSELASGERGPHHFVVVLDAPAGLSGQGADALERLISGCAGRGVTVLVETPGRPTGPVPLEGDEEFDPDGRMVCLDVSATSIQTSVRELGPVRRDRALTTSQRNNAMVAWLEAISAQADRSMTLSSLLGDRPVQWSDRGVDRLTARIGRAGGSTLELMLSGANPATPNVLIGGATGSGKSNLLLALIYSLAHRHSPRDLQMYLLDFKEGIEFAQLAPEDGDDWLPHVAVLGLESDRSYGIAVLQHLVEEFDRRAAEFKAVRATSVSSYRELSGQDMPRLVVVADEFQVLFEPDDAQAQRAVELLEKLARKGRAYGIHLVLASQTLSGIQALGTKRESIFAQFHHRISLKNTIAESESILGYGNLAAADLTGRGRVIVNSELGRPDANITGTVVWAEPTHLNELRGRLWRRHREEVGTSRRPDSFTSSSFSTWSGTHAESVAAVGVPVGVAPTVEGFSMEHGNPGCIGVIGADDQVVNAVTASLAVSILGSARAEGARVSFVDTSDRAVGGGLRDLVSDIDGPTDSVEVSCVGADRAGEFLLSLTNSHEERTSRIDHVVIVDDIAVIDGFGENGPFDHDGFCSEFRLLLTRAASRGVLMVVRFRSVAAFTSLGLFGFSSDISRLVLTTGQNDATRIDPTIRVDDAWPRATLVDTERGQWRSVVPFDPGTLTGGGVR</sequence>
<dbReference type="GO" id="GO:0003677">
    <property type="term" value="F:DNA binding"/>
    <property type="evidence" value="ECO:0007669"/>
    <property type="project" value="InterPro"/>
</dbReference>
<evidence type="ECO:0000313" key="5">
    <source>
        <dbReference type="EMBL" id="AWH96362.1"/>
    </source>
</evidence>
<organism evidence="5 6">
    <name type="scientific">Dietzia psychralcaliphila</name>
    <dbReference type="NCBI Taxonomy" id="139021"/>
    <lineage>
        <taxon>Bacteria</taxon>
        <taxon>Bacillati</taxon>
        <taxon>Actinomycetota</taxon>
        <taxon>Actinomycetes</taxon>
        <taxon>Mycobacteriales</taxon>
        <taxon>Dietziaceae</taxon>
        <taxon>Dietzia</taxon>
    </lineage>
</organism>
<dbReference type="InterPro" id="IPR050206">
    <property type="entry name" value="FtsK/SpoIIIE/SftA"/>
</dbReference>
<evidence type="ECO:0000256" key="2">
    <source>
        <dbReference type="ARBA" id="ARBA00022840"/>
    </source>
</evidence>
<dbReference type="EMBL" id="CP015453">
    <property type="protein sequence ID" value="AWH96362.1"/>
    <property type="molecule type" value="Genomic_DNA"/>
</dbReference>
<dbReference type="KEGG" id="dpc:A6048_13655"/>
<keyword evidence="6" id="KW-1185">Reference proteome</keyword>
<dbReference type="InterPro" id="IPR027417">
    <property type="entry name" value="P-loop_NTPase"/>
</dbReference>
<dbReference type="Pfam" id="PF01580">
    <property type="entry name" value="FtsK_SpoIIIE"/>
    <property type="match status" value="1"/>
</dbReference>
<reference evidence="5 6" key="1">
    <citation type="submission" date="2016-04" db="EMBL/GenBank/DDBJ databases">
        <title>Complete genome sequence of the haloalkaliphilic hydrocarbon-degrading bacterium Dietzia psychralcaliphila ILA-1T, isolated from a drain of a fish product-processing plant.</title>
        <authorList>
            <person name="Zhao J."/>
            <person name="Hu B."/>
            <person name="Geng S."/>
            <person name="Nie Y."/>
            <person name="Tang Y."/>
        </authorList>
    </citation>
    <scope>NUCLEOTIDE SEQUENCE [LARGE SCALE GENOMIC DNA]</scope>
    <source>
        <strain evidence="5 6">ILA-1</strain>
    </source>
</reference>
<dbReference type="AlphaFoldDB" id="A0AAD0JTK8"/>
<accession>A0AAD0JTK8</accession>
<dbReference type="PROSITE" id="PS50901">
    <property type="entry name" value="FTSK"/>
    <property type="match status" value="1"/>
</dbReference>
<dbReference type="Gene3D" id="3.40.50.300">
    <property type="entry name" value="P-loop containing nucleotide triphosphate hydrolases"/>
    <property type="match status" value="2"/>
</dbReference>
<dbReference type="PANTHER" id="PTHR22683">
    <property type="entry name" value="SPORULATION PROTEIN RELATED"/>
    <property type="match status" value="1"/>
</dbReference>